<dbReference type="Proteomes" id="UP001344447">
    <property type="component" value="Unassembled WGS sequence"/>
</dbReference>
<keyword evidence="3" id="KW-1185">Reference proteome</keyword>
<keyword evidence="1" id="KW-0472">Membrane</keyword>
<reference evidence="2 3" key="1">
    <citation type="submission" date="2023-11" db="EMBL/GenBank/DDBJ databases">
        <title>Dfirmibasis_genome.</title>
        <authorList>
            <person name="Edelbroek B."/>
            <person name="Kjellin J."/>
            <person name="Jerlstrom-Hultqvist J."/>
            <person name="Soderbom F."/>
        </authorList>
    </citation>
    <scope>NUCLEOTIDE SEQUENCE [LARGE SCALE GENOMIC DNA]</scope>
    <source>
        <strain evidence="2 3">TNS-C-14</strain>
    </source>
</reference>
<dbReference type="EMBL" id="JAVFKY010000002">
    <property type="protein sequence ID" value="KAK5580804.1"/>
    <property type="molecule type" value="Genomic_DNA"/>
</dbReference>
<sequence length="311" mass="36545">MDFEYQLNVLLKKTKFNLLQYKIENKETDQFISYYKASLNLNIENKPLRGKSGWVVSIEEAKNQCAKMVYDILLTQPSVNINVPPEIKPLINATTILVFSLFLNNCFLIILEPKAFYILFPIFIMVLAFLIIPWELYKNKRILMSTGDRVIVRKSKCYEKFILPIKYIYHKEFLIDLSNGNYEQQDINDFNHLAIAKKNIFLTLVHNQDIGNQDPTYKIVKGCGLRVRKAENGLYSCTIRIVKDKELTYFSSNISEDYFYKTPINIFKVMSKSGISFFPEQYSEHIVMTSLNKYITILSIHFNWLISFFYI</sequence>
<evidence type="ECO:0000313" key="3">
    <source>
        <dbReference type="Proteomes" id="UP001344447"/>
    </source>
</evidence>
<name>A0AAN7YQY4_9MYCE</name>
<gene>
    <name evidence="2" type="ORF">RB653_000828</name>
</gene>
<feature type="transmembrane region" description="Helical" evidence="1">
    <location>
        <begin position="90"/>
        <end position="110"/>
    </location>
</feature>
<evidence type="ECO:0000313" key="2">
    <source>
        <dbReference type="EMBL" id="KAK5580804.1"/>
    </source>
</evidence>
<accession>A0AAN7YQY4</accession>
<comment type="caution">
    <text evidence="2">The sequence shown here is derived from an EMBL/GenBank/DDBJ whole genome shotgun (WGS) entry which is preliminary data.</text>
</comment>
<proteinExistence type="predicted"/>
<evidence type="ECO:0000256" key="1">
    <source>
        <dbReference type="SAM" id="Phobius"/>
    </source>
</evidence>
<keyword evidence="1" id="KW-1133">Transmembrane helix</keyword>
<organism evidence="2 3">
    <name type="scientific">Dictyostelium firmibasis</name>
    <dbReference type="NCBI Taxonomy" id="79012"/>
    <lineage>
        <taxon>Eukaryota</taxon>
        <taxon>Amoebozoa</taxon>
        <taxon>Evosea</taxon>
        <taxon>Eumycetozoa</taxon>
        <taxon>Dictyostelia</taxon>
        <taxon>Dictyosteliales</taxon>
        <taxon>Dictyosteliaceae</taxon>
        <taxon>Dictyostelium</taxon>
    </lineage>
</organism>
<keyword evidence="1" id="KW-0812">Transmembrane</keyword>
<dbReference type="AlphaFoldDB" id="A0AAN7YQY4"/>
<protein>
    <submittedName>
        <fullName evidence="2">Uncharacterized protein</fullName>
    </submittedName>
</protein>
<feature type="transmembrane region" description="Helical" evidence="1">
    <location>
        <begin position="116"/>
        <end position="137"/>
    </location>
</feature>